<sequence length="566" mass="63481">MMMKNLVESVSVRVPPPPPSISSSVSPCKRVGGGCSARSGFWKRVFSQNNANFGRSAAPLRFMYFRNDSWINFSADVVETLRAGFLERKPIIEASIDGAKYIFDLKRMLQIEYSTGNCRSISWIDESGKCFFPGDFFSEEEFMQSECSEWDDNTSCNDKNRDNNCNPKIEIEVKIDRNSSKRKREEEPEVSSSYKATIGNGAIKCQRLKEGGAAKWPNTKQLKETERAYLLIKDHFLNGITKVDSGVRIAAIHQWKRESHLDKIRLEVFQKQIEITKAARGTSNMVYAWFGASTKLVESILVNGFEQPSKLPATDVYGVGVYLSPLGLPHLSAKLADADDNGVKHLILCRVILGNVEKVEAGSEQLLPSSVDFDTGSDDPMNPKWYVVWSANANIHVLPESVVSFRPSSNMQGQVRPAMGVKYSLEGLFSKIKNSLPPVKAREILTTYSTYKAGMIAKNAFIRKLREVAGDEPNSLREKNQISMHQRDKRENYLNEKLSLCHVEVVEAAKAFAKGNNCLDEPEILHVVCLLFRTTSGTGTMLYRSVYRELVFETVFVAGARIDIGF</sequence>
<evidence type="ECO:0000259" key="6">
    <source>
        <dbReference type="PROSITE" id="PS51059"/>
    </source>
</evidence>
<feature type="domain" description="WWE" evidence="5">
    <location>
        <begin position="48"/>
        <end position="123"/>
    </location>
</feature>
<dbReference type="Pfam" id="PF12174">
    <property type="entry name" value="RST"/>
    <property type="match status" value="1"/>
</dbReference>
<name>A0ABR2UCY3_9ROSI</name>
<dbReference type="PROSITE" id="PS50918">
    <property type="entry name" value="WWE"/>
    <property type="match status" value="1"/>
</dbReference>
<dbReference type="Pfam" id="PF23467">
    <property type="entry name" value="WWE_5"/>
    <property type="match status" value="1"/>
</dbReference>
<comment type="subcellular location">
    <subcellularLocation>
        <location evidence="1">Nucleus</location>
    </subcellularLocation>
</comment>
<proteinExistence type="predicted"/>
<evidence type="ECO:0000256" key="3">
    <source>
        <dbReference type="ARBA" id="ARBA00023016"/>
    </source>
</evidence>
<dbReference type="PROSITE" id="PS51879">
    <property type="entry name" value="RST"/>
    <property type="match status" value="1"/>
</dbReference>
<evidence type="ECO:0000256" key="2">
    <source>
        <dbReference type="ARBA" id="ARBA00022473"/>
    </source>
</evidence>
<dbReference type="PANTHER" id="PTHR32263:SF19">
    <property type="entry name" value="OS03G0230300 PROTEIN"/>
    <property type="match status" value="1"/>
</dbReference>
<dbReference type="InterPro" id="IPR004170">
    <property type="entry name" value="WWE_dom"/>
</dbReference>
<reference evidence="8 9" key="1">
    <citation type="journal article" date="2024" name="G3 (Bethesda)">
        <title>Genome assembly of Hibiscus sabdariffa L. provides insights into metabolisms of medicinal natural products.</title>
        <authorList>
            <person name="Kim T."/>
        </authorList>
    </citation>
    <scope>NUCLEOTIDE SEQUENCE [LARGE SCALE GENOMIC DNA]</scope>
    <source>
        <strain evidence="8">TK-2024</strain>
        <tissue evidence="8">Old leaves</tissue>
    </source>
</reference>
<evidence type="ECO:0000313" key="8">
    <source>
        <dbReference type="EMBL" id="KAK9047566.1"/>
    </source>
</evidence>
<dbReference type="PROSITE" id="PS51059">
    <property type="entry name" value="PARP_CATALYTIC"/>
    <property type="match status" value="1"/>
</dbReference>
<accession>A0ABR2UCY3</accession>
<gene>
    <name evidence="8" type="ORF">V6N11_053405</name>
</gene>
<dbReference type="EMBL" id="JBBPBN010000001">
    <property type="protein sequence ID" value="KAK9047566.1"/>
    <property type="molecule type" value="Genomic_DNA"/>
</dbReference>
<keyword evidence="9" id="KW-1185">Reference proteome</keyword>
<dbReference type="SUPFAM" id="SSF56399">
    <property type="entry name" value="ADP-ribosylation"/>
    <property type="match status" value="1"/>
</dbReference>
<keyword evidence="2" id="KW-0217">Developmental protein</keyword>
<evidence type="ECO:0008006" key="10">
    <source>
        <dbReference type="Google" id="ProtNLM"/>
    </source>
</evidence>
<evidence type="ECO:0000259" key="5">
    <source>
        <dbReference type="PROSITE" id="PS50918"/>
    </source>
</evidence>
<evidence type="ECO:0000313" key="9">
    <source>
        <dbReference type="Proteomes" id="UP001396334"/>
    </source>
</evidence>
<dbReference type="PANTHER" id="PTHR32263">
    <property type="entry name" value="INACTIVE POLY [ADP-RIBOSE] POLYMERASE SRO4-RELATED"/>
    <property type="match status" value="1"/>
</dbReference>
<evidence type="ECO:0000256" key="4">
    <source>
        <dbReference type="ARBA" id="ARBA00023242"/>
    </source>
</evidence>
<keyword evidence="3" id="KW-0346">Stress response</keyword>
<dbReference type="InterPro" id="IPR044964">
    <property type="entry name" value="RCD1/SRO1-5"/>
</dbReference>
<dbReference type="InterPro" id="IPR022003">
    <property type="entry name" value="RST"/>
</dbReference>
<dbReference type="InterPro" id="IPR012317">
    <property type="entry name" value="Poly(ADP-ribose)pol_cat_dom"/>
</dbReference>
<feature type="domain" description="PARP catalytic" evidence="6">
    <location>
        <begin position="205"/>
        <end position="426"/>
    </location>
</feature>
<comment type="caution">
    <text evidence="8">The sequence shown here is derived from an EMBL/GenBank/DDBJ whole genome shotgun (WGS) entry which is preliminary data.</text>
</comment>
<dbReference type="Pfam" id="PF00644">
    <property type="entry name" value="PARP"/>
    <property type="match status" value="1"/>
</dbReference>
<dbReference type="InterPro" id="IPR057823">
    <property type="entry name" value="WWE_RCD1"/>
</dbReference>
<evidence type="ECO:0000256" key="1">
    <source>
        <dbReference type="ARBA" id="ARBA00004123"/>
    </source>
</evidence>
<feature type="domain" description="RST" evidence="7">
    <location>
        <begin position="416"/>
        <end position="487"/>
    </location>
</feature>
<dbReference type="Proteomes" id="UP001396334">
    <property type="component" value="Unassembled WGS sequence"/>
</dbReference>
<protein>
    <recommendedName>
        <fullName evidence="10">Poly [ADP-ribose] polymerase</fullName>
    </recommendedName>
</protein>
<organism evidence="8 9">
    <name type="scientific">Hibiscus sabdariffa</name>
    <name type="common">roselle</name>
    <dbReference type="NCBI Taxonomy" id="183260"/>
    <lineage>
        <taxon>Eukaryota</taxon>
        <taxon>Viridiplantae</taxon>
        <taxon>Streptophyta</taxon>
        <taxon>Embryophyta</taxon>
        <taxon>Tracheophyta</taxon>
        <taxon>Spermatophyta</taxon>
        <taxon>Magnoliopsida</taxon>
        <taxon>eudicotyledons</taxon>
        <taxon>Gunneridae</taxon>
        <taxon>Pentapetalae</taxon>
        <taxon>rosids</taxon>
        <taxon>malvids</taxon>
        <taxon>Malvales</taxon>
        <taxon>Malvaceae</taxon>
        <taxon>Malvoideae</taxon>
        <taxon>Hibiscus</taxon>
    </lineage>
</organism>
<dbReference type="InterPro" id="IPR037197">
    <property type="entry name" value="WWE_dom_sf"/>
</dbReference>
<keyword evidence="4" id="KW-0539">Nucleus</keyword>
<evidence type="ECO:0000259" key="7">
    <source>
        <dbReference type="PROSITE" id="PS51879"/>
    </source>
</evidence>
<dbReference type="Gene3D" id="3.30.720.50">
    <property type="match status" value="1"/>
</dbReference>
<dbReference type="SUPFAM" id="SSF117839">
    <property type="entry name" value="WWE domain"/>
    <property type="match status" value="1"/>
</dbReference>
<dbReference type="Gene3D" id="3.90.228.10">
    <property type="match status" value="1"/>
</dbReference>